<dbReference type="STRING" id="1079859.SAMN04515674_101528"/>
<organism evidence="1 2">
    <name type="scientific">Pseudarcicella hirudinis</name>
    <dbReference type="NCBI Taxonomy" id="1079859"/>
    <lineage>
        <taxon>Bacteria</taxon>
        <taxon>Pseudomonadati</taxon>
        <taxon>Bacteroidota</taxon>
        <taxon>Cytophagia</taxon>
        <taxon>Cytophagales</taxon>
        <taxon>Flectobacillaceae</taxon>
        <taxon>Pseudarcicella</taxon>
    </lineage>
</organism>
<protein>
    <submittedName>
        <fullName evidence="1">Uncharacterized protein</fullName>
    </submittedName>
</protein>
<sequence>MISVMQIAFPDYLSAPLSDNHFQFASEQFENLPVYSTSRNQNNQVKMLLPPNGVVETSTA</sequence>
<proteinExistence type="predicted"/>
<dbReference type="Proteomes" id="UP000199306">
    <property type="component" value="Unassembled WGS sequence"/>
</dbReference>
<dbReference type="AlphaFoldDB" id="A0A1I5MZM2"/>
<keyword evidence="2" id="KW-1185">Reference proteome</keyword>
<accession>A0A1I5MZM2</accession>
<evidence type="ECO:0000313" key="1">
    <source>
        <dbReference type="EMBL" id="SFP15013.1"/>
    </source>
</evidence>
<dbReference type="EMBL" id="FOXH01000001">
    <property type="protein sequence ID" value="SFP15013.1"/>
    <property type="molecule type" value="Genomic_DNA"/>
</dbReference>
<reference evidence="1 2" key="1">
    <citation type="submission" date="2016-10" db="EMBL/GenBank/DDBJ databases">
        <authorList>
            <person name="de Groot N.N."/>
        </authorList>
    </citation>
    <scope>NUCLEOTIDE SEQUENCE [LARGE SCALE GENOMIC DNA]</scope>
    <source>
        <strain evidence="2">E92,LMG 26720,CCM 7988</strain>
    </source>
</reference>
<name>A0A1I5MZM2_9BACT</name>
<gene>
    <name evidence="1" type="ORF">SAMN04515674_101528</name>
</gene>
<evidence type="ECO:0000313" key="2">
    <source>
        <dbReference type="Proteomes" id="UP000199306"/>
    </source>
</evidence>